<proteinExistence type="predicted"/>
<reference evidence="2 3" key="1">
    <citation type="submission" date="2013-07" db="EMBL/GenBank/DDBJ databases">
        <title>Comparative Genomic and Metabolomic Analysis of Twelve Strains of Pseudoalteromonas luteoviolacea.</title>
        <authorList>
            <person name="Vynne N.G."/>
            <person name="Mansson M."/>
            <person name="Gram L."/>
        </authorList>
    </citation>
    <scope>NUCLEOTIDE SEQUENCE [LARGE SCALE GENOMIC DNA]</scope>
    <source>
        <strain evidence="2 3">S4060-1</strain>
    </source>
</reference>
<keyword evidence="1" id="KW-0472">Membrane</keyword>
<comment type="caution">
    <text evidence="2">The sequence shown here is derived from an EMBL/GenBank/DDBJ whole genome shotgun (WGS) entry which is preliminary data.</text>
</comment>
<protein>
    <submittedName>
        <fullName evidence="2">Uncharacterized protein</fullName>
    </submittedName>
</protein>
<evidence type="ECO:0000313" key="2">
    <source>
        <dbReference type="EMBL" id="KZN67700.1"/>
    </source>
</evidence>
<feature type="transmembrane region" description="Helical" evidence="1">
    <location>
        <begin position="27"/>
        <end position="50"/>
    </location>
</feature>
<dbReference type="AlphaFoldDB" id="A0A162CGX2"/>
<dbReference type="RefSeq" id="WP_063380995.1">
    <property type="nucleotide sequence ID" value="NZ_AUXX01000012.1"/>
</dbReference>
<gene>
    <name evidence="2" type="ORF">N478_02765</name>
</gene>
<dbReference type="PATRIC" id="fig|1365257.3.peg.2144"/>
<dbReference type="Proteomes" id="UP000076661">
    <property type="component" value="Unassembled WGS sequence"/>
</dbReference>
<keyword evidence="1" id="KW-0812">Transmembrane</keyword>
<evidence type="ECO:0000256" key="1">
    <source>
        <dbReference type="SAM" id="Phobius"/>
    </source>
</evidence>
<evidence type="ECO:0000313" key="3">
    <source>
        <dbReference type="Proteomes" id="UP000076661"/>
    </source>
</evidence>
<accession>A0A162CGX2</accession>
<sequence>MENRTALINELEYRQRAESSRLALRKLLFLLGLVIFILASSLFSSPEFFFEFYRGRPFYDKSEIDAMTIVNFKIFGGGLAVLSTVIFAYLYMVGFNPIRMHRKANLETTENNADSFKNESIAIVALLKSIDASLEKGKIESTLSKAERKEIINSISNTVESHLNESLLNKIEEKYGTTVHSSKLSELALSSLDKTVKRLSEYANDLQNKASVNLGYGISATVIAICILIFVLFNATAPESSTTIQEVFYYSSRLFLVLLVQGISIFFLNLYKSTINNVLYLSNEITNHEAKRDSISIALSSGNFDAASSMLLSLSNTERNFTLKKGETSIYDKGGAAIQAPISETLISDLLNKFNADKNVKA</sequence>
<feature type="transmembrane region" description="Helical" evidence="1">
    <location>
        <begin position="247"/>
        <end position="271"/>
    </location>
</feature>
<organism evidence="2 3">
    <name type="scientific">Pseudoalteromonas luteoviolacea S4060-1</name>
    <dbReference type="NCBI Taxonomy" id="1365257"/>
    <lineage>
        <taxon>Bacteria</taxon>
        <taxon>Pseudomonadati</taxon>
        <taxon>Pseudomonadota</taxon>
        <taxon>Gammaproteobacteria</taxon>
        <taxon>Alteromonadales</taxon>
        <taxon>Pseudoalteromonadaceae</taxon>
        <taxon>Pseudoalteromonas</taxon>
    </lineage>
</organism>
<feature type="transmembrane region" description="Helical" evidence="1">
    <location>
        <begin position="70"/>
        <end position="93"/>
    </location>
</feature>
<keyword evidence="1" id="KW-1133">Transmembrane helix</keyword>
<name>A0A162CGX2_9GAMM</name>
<dbReference type="EMBL" id="AUXX01000012">
    <property type="protein sequence ID" value="KZN67700.1"/>
    <property type="molecule type" value="Genomic_DNA"/>
</dbReference>
<feature type="transmembrane region" description="Helical" evidence="1">
    <location>
        <begin position="214"/>
        <end position="235"/>
    </location>
</feature>